<comment type="similarity">
    <text evidence="12">Belongs to the Dus family. DusB subfamily.</text>
</comment>
<protein>
    <recommendedName>
        <fullName evidence="12">tRNA-dihydrouridine synthase B</fullName>
        <ecNumber evidence="12">1.3.1.-</ecNumber>
    </recommendedName>
</protein>
<keyword evidence="4 12" id="KW-0285">Flavoprotein</keyword>
<comment type="catalytic activity">
    <reaction evidence="11 12">
        <text>a 5,6-dihydrouridine in tRNA + NAD(+) = a uridine in tRNA + NADH + H(+)</text>
        <dbReference type="Rhea" id="RHEA:54452"/>
        <dbReference type="Rhea" id="RHEA-COMP:13339"/>
        <dbReference type="Rhea" id="RHEA-COMP:13887"/>
        <dbReference type="ChEBI" id="CHEBI:15378"/>
        <dbReference type="ChEBI" id="CHEBI:57540"/>
        <dbReference type="ChEBI" id="CHEBI:57945"/>
        <dbReference type="ChEBI" id="CHEBI:65315"/>
        <dbReference type="ChEBI" id="CHEBI:74443"/>
    </reaction>
</comment>
<dbReference type="PROSITE" id="PS01136">
    <property type="entry name" value="UPF0034"/>
    <property type="match status" value="1"/>
</dbReference>
<keyword evidence="18" id="KW-1185">Reference proteome</keyword>
<dbReference type="InterPro" id="IPR001269">
    <property type="entry name" value="DUS_fam"/>
</dbReference>
<feature type="binding site" evidence="12 15">
    <location>
        <position position="143"/>
    </location>
    <ligand>
        <name>FMN</name>
        <dbReference type="ChEBI" id="CHEBI:58210"/>
    </ligand>
</feature>
<evidence type="ECO:0000256" key="12">
    <source>
        <dbReference type="HAMAP-Rule" id="MF_02042"/>
    </source>
</evidence>
<dbReference type="OrthoDB" id="9764501at2"/>
<keyword evidence="15" id="KW-0547">Nucleotide-binding</keyword>
<organism evidence="17 18">
    <name type="scientific">Thiocapsa roseopersicina</name>
    <dbReference type="NCBI Taxonomy" id="1058"/>
    <lineage>
        <taxon>Bacteria</taxon>
        <taxon>Pseudomonadati</taxon>
        <taxon>Pseudomonadota</taxon>
        <taxon>Gammaproteobacteria</taxon>
        <taxon>Chromatiales</taxon>
        <taxon>Chromatiaceae</taxon>
        <taxon>Thiocapsa</taxon>
    </lineage>
</organism>
<accession>A0A1H2UPZ6</accession>
<evidence type="ECO:0000256" key="6">
    <source>
        <dbReference type="ARBA" id="ARBA00022694"/>
    </source>
</evidence>
<dbReference type="EC" id="1.3.1.-" evidence="12"/>
<dbReference type="SUPFAM" id="SSF51395">
    <property type="entry name" value="FMN-linked oxidoreductases"/>
    <property type="match status" value="1"/>
</dbReference>
<dbReference type="GO" id="GO:0017150">
    <property type="term" value="F:tRNA dihydrouridine synthase activity"/>
    <property type="evidence" value="ECO:0007669"/>
    <property type="project" value="UniProtKB-UniRule"/>
</dbReference>
<dbReference type="HAMAP" id="MF_02042">
    <property type="entry name" value="DusB_subfam"/>
    <property type="match status" value="1"/>
</dbReference>
<evidence type="ECO:0000256" key="11">
    <source>
        <dbReference type="ARBA" id="ARBA00048802"/>
    </source>
</evidence>
<name>A0A1H2UPZ6_THIRO</name>
<keyword evidence="6 12" id="KW-0819">tRNA processing</keyword>
<feature type="binding site" evidence="12 15">
    <location>
        <begin position="20"/>
        <end position="22"/>
    </location>
    <ligand>
        <name>FMN</name>
        <dbReference type="ChEBI" id="CHEBI:58210"/>
    </ligand>
</feature>
<gene>
    <name evidence="12" type="primary">dusB</name>
    <name evidence="17" type="ORF">SAMN05421783_105194</name>
</gene>
<proteinExistence type="inferred from homology"/>
<evidence type="ECO:0000256" key="2">
    <source>
        <dbReference type="ARBA" id="ARBA00002790"/>
    </source>
</evidence>
<evidence type="ECO:0000256" key="14">
    <source>
        <dbReference type="PIRSR" id="PIRSR006621-1"/>
    </source>
</evidence>
<feature type="binding site" evidence="15">
    <location>
        <position position="173"/>
    </location>
    <ligand>
        <name>FMN</name>
        <dbReference type="ChEBI" id="CHEBI:58210"/>
    </ligand>
</feature>
<keyword evidence="8 12" id="KW-0694">RNA-binding</keyword>
<keyword evidence="5 12" id="KW-0288">FMN</keyword>
<dbReference type="InterPro" id="IPR024036">
    <property type="entry name" value="tRNA-dHydroUridine_Synthase_C"/>
</dbReference>
<dbReference type="GO" id="GO:0010181">
    <property type="term" value="F:FMN binding"/>
    <property type="evidence" value="ECO:0007669"/>
    <property type="project" value="UniProtKB-UniRule"/>
</dbReference>
<evidence type="ECO:0000256" key="1">
    <source>
        <dbReference type="ARBA" id="ARBA00001917"/>
    </source>
</evidence>
<evidence type="ECO:0000256" key="15">
    <source>
        <dbReference type="PIRSR" id="PIRSR006621-2"/>
    </source>
</evidence>
<dbReference type="InterPro" id="IPR018517">
    <property type="entry name" value="tRNA_hU_synthase_CS"/>
</dbReference>
<evidence type="ECO:0000259" key="16">
    <source>
        <dbReference type="Pfam" id="PF01207"/>
    </source>
</evidence>
<comment type="catalytic activity">
    <reaction evidence="10 12">
        <text>a 5,6-dihydrouridine in tRNA + NADP(+) = a uridine in tRNA + NADPH + H(+)</text>
        <dbReference type="Rhea" id="RHEA:23624"/>
        <dbReference type="Rhea" id="RHEA-COMP:13339"/>
        <dbReference type="Rhea" id="RHEA-COMP:13887"/>
        <dbReference type="ChEBI" id="CHEBI:15378"/>
        <dbReference type="ChEBI" id="CHEBI:57783"/>
        <dbReference type="ChEBI" id="CHEBI:58349"/>
        <dbReference type="ChEBI" id="CHEBI:65315"/>
        <dbReference type="ChEBI" id="CHEBI:74443"/>
    </reaction>
</comment>
<keyword evidence="7 12" id="KW-0521">NADP</keyword>
<dbReference type="PANTHER" id="PTHR45846">
    <property type="entry name" value="TRNA-DIHYDROURIDINE(47) SYNTHASE [NAD(P)(+)]-LIKE"/>
    <property type="match status" value="1"/>
</dbReference>
<dbReference type="PANTHER" id="PTHR45846:SF1">
    <property type="entry name" value="TRNA-DIHYDROURIDINE(47) SYNTHASE [NAD(P)(+)]-LIKE"/>
    <property type="match status" value="1"/>
</dbReference>
<dbReference type="CDD" id="cd02801">
    <property type="entry name" value="DUS_like_FMN"/>
    <property type="match status" value="1"/>
</dbReference>
<sequence length="332" mass="35941">MQRAFAIGPYRFENNLILAPMAGISDRPFRTLCRRLGAGLAVAEMVSSNTALWGTRKSVRRLDYAGEVCPVSAQIVGADPLDMAEAARINVDLGADIVDINMGCPAKKVCKRAAGSALLRDEILVGRILEAVVASVAVPVTLKIRTGWSPETRNAVRIAQIAQASGIAALTVHGRTRACSYGVPAEYDTIRAIRAAVSIPLIANGDIASPERAKQVLDCTGADAIMIGRAARGRPWIFRDVAAYLTSGTLPVEPQRHWIHALLREHLDALYRFYGAHAGVRIARKHISWYCRYLPGAAAFRDIVNGTQTPAEQLSRVAAFFEQCPETENQAA</sequence>
<dbReference type="AlphaFoldDB" id="A0A1H2UPZ6"/>
<comment type="similarity">
    <text evidence="13">Belongs to the dus family.</text>
</comment>
<dbReference type="Gene3D" id="3.20.20.70">
    <property type="entry name" value="Aldolase class I"/>
    <property type="match status" value="1"/>
</dbReference>
<feature type="binding site" evidence="12 15">
    <location>
        <position position="74"/>
    </location>
    <ligand>
        <name>FMN</name>
        <dbReference type="ChEBI" id="CHEBI:58210"/>
    </ligand>
</feature>
<dbReference type="Gene3D" id="1.10.1200.80">
    <property type="entry name" value="Putative flavin oxidoreducatase, domain 2"/>
    <property type="match status" value="1"/>
</dbReference>
<reference evidence="18" key="1">
    <citation type="submission" date="2016-10" db="EMBL/GenBank/DDBJ databases">
        <authorList>
            <person name="Varghese N."/>
            <person name="Submissions S."/>
        </authorList>
    </citation>
    <scope>NUCLEOTIDE SEQUENCE [LARGE SCALE GENOMIC DNA]</scope>
    <source>
        <strain evidence="18">DSM 217</strain>
    </source>
</reference>
<evidence type="ECO:0000256" key="5">
    <source>
        <dbReference type="ARBA" id="ARBA00022643"/>
    </source>
</evidence>
<comment type="cofactor">
    <cofactor evidence="1 12 13 15">
        <name>FMN</name>
        <dbReference type="ChEBI" id="CHEBI:58210"/>
    </cofactor>
</comment>
<dbReference type="Pfam" id="PF01207">
    <property type="entry name" value="Dus"/>
    <property type="match status" value="1"/>
</dbReference>
<dbReference type="Proteomes" id="UP000198816">
    <property type="component" value="Unassembled WGS sequence"/>
</dbReference>
<evidence type="ECO:0000256" key="8">
    <source>
        <dbReference type="ARBA" id="ARBA00022884"/>
    </source>
</evidence>
<evidence type="ECO:0000256" key="13">
    <source>
        <dbReference type="PIRNR" id="PIRNR006621"/>
    </source>
</evidence>
<evidence type="ECO:0000256" key="9">
    <source>
        <dbReference type="ARBA" id="ARBA00023002"/>
    </source>
</evidence>
<keyword evidence="9 12" id="KW-0560">Oxidoreductase</keyword>
<dbReference type="InterPro" id="IPR032887">
    <property type="entry name" value="DusB"/>
</dbReference>
<evidence type="ECO:0000256" key="10">
    <source>
        <dbReference type="ARBA" id="ARBA00048205"/>
    </source>
</evidence>
<dbReference type="GO" id="GO:0050660">
    <property type="term" value="F:flavin adenine dinucleotide binding"/>
    <property type="evidence" value="ECO:0007669"/>
    <property type="project" value="InterPro"/>
</dbReference>
<dbReference type="GO" id="GO:0000049">
    <property type="term" value="F:tRNA binding"/>
    <property type="evidence" value="ECO:0007669"/>
    <property type="project" value="UniProtKB-UniRule"/>
</dbReference>
<evidence type="ECO:0000313" key="18">
    <source>
        <dbReference type="Proteomes" id="UP000198816"/>
    </source>
</evidence>
<dbReference type="InterPro" id="IPR013785">
    <property type="entry name" value="Aldolase_TIM"/>
</dbReference>
<dbReference type="InterPro" id="IPR004652">
    <property type="entry name" value="DusB-like"/>
</dbReference>
<dbReference type="RefSeq" id="WP_093029844.1">
    <property type="nucleotide sequence ID" value="NZ_FNNZ01000005.1"/>
</dbReference>
<evidence type="ECO:0000256" key="4">
    <source>
        <dbReference type="ARBA" id="ARBA00022630"/>
    </source>
</evidence>
<dbReference type="InterPro" id="IPR035587">
    <property type="entry name" value="DUS-like_FMN-bd"/>
</dbReference>
<feature type="active site" description="Proton donor" evidence="12 14">
    <location>
        <position position="104"/>
    </location>
</feature>
<feature type="binding site" evidence="12">
    <location>
        <begin position="204"/>
        <end position="206"/>
    </location>
    <ligand>
        <name>FMN</name>
        <dbReference type="ChEBI" id="CHEBI:58210"/>
    </ligand>
</feature>
<keyword evidence="3 12" id="KW-0820">tRNA-binding</keyword>
<dbReference type="STRING" id="1058.SAMN05421783_105194"/>
<feature type="binding site" evidence="12 15">
    <location>
        <begin position="228"/>
        <end position="229"/>
    </location>
    <ligand>
        <name>FMN</name>
        <dbReference type="ChEBI" id="CHEBI:58210"/>
    </ligand>
</feature>
<dbReference type="EMBL" id="FNNZ01000005">
    <property type="protein sequence ID" value="SDW57634.1"/>
    <property type="molecule type" value="Genomic_DNA"/>
</dbReference>
<evidence type="ECO:0000256" key="7">
    <source>
        <dbReference type="ARBA" id="ARBA00022857"/>
    </source>
</evidence>
<dbReference type="NCBIfam" id="TIGR00737">
    <property type="entry name" value="nifR3_yhdG"/>
    <property type="match status" value="1"/>
</dbReference>
<feature type="domain" description="DUS-like FMN-binding" evidence="16">
    <location>
        <begin position="17"/>
        <end position="321"/>
    </location>
</feature>
<comment type="function">
    <text evidence="2 12 13">Catalyzes the synthesis of 5,6-dihydrouridine (D), a modified base found in the D-loop of most tRNAs, via the reduction of the C5-C6 double bond in target uridines.</text>
</comment>
<evidence type="ECO:0000256" key="3">
    <source>
        <dbReference type="ARBA" id="ARBA00022555"/>
    </source>
</evidence>
<dbReference type="PIRSF" id="PIRSF006621">
    <property type="entry name" value="Dus"/>
    <property type="match status" value="1"/>
</dbReference>
<evidence type="ECO:0000313" key="17">
    <source>
        <dbReference type="EMBL" id="SDW57634.1"/>
    </source>
</evidence>